<feature type="transmembrane region" description="Helical" evidence="7">
    <location>
        <begin position="266"/>
        <end position="283"/>
    </location>
</feature>
<evidence type="ECO:0000313" key="9">
    <source>
        <dbReference type="EMBL" id="CAB4567767.1"/>
    </source>
</evidence>
<feature type="domain" description="Major facilitator superfamily (MFS) profile" evidence="8">
    <location>
        <begin position="156"/>
        <end position="380"/>
    </location>
</feature>
<comment type="subcellular location">
    <subcellularLocation>
        <location evidence="1">Cell membrane</location>
        <topology evidence="1">Multi-pass membrane protein</topology>
    </subcellularLocation>
</comment>
<dbReference type="PANTHER" id="PTHR23513">
    <property type="entry name" value="INTEGRAL MEMBRANE EFFLUX PROTEIN-RELATED"/>
    <property type="match status" value="1"/>
</dbReference>
<dbReference type="InterPro" id="IPR010290">
    <property type="entry name" value="TM_effector"/>
</dbReference>
<feature type="transmembrane region" description="Helical" evidence="7">
    <location>
        <begin position="85"/>
        <end position="103"/>
    </location>
</feature>
<evidence type="ECO:0000256" key="7">
    <source>
        <dbReference type="SAM" id="Phobius"/>
    </source>
</evidence>
<protein>
    <submittedName>
        <fullName evidence="9">Unannotated protein</fullName>
    </submittedName>
</protein>
<evidence type="ECO:0000256" key="1">
    <source>
        <dbReference type="ARBA" id="ARBA00004651"/>
    </source>
</evidence>
<evidence type="ECO:0000256" key="5">
    <source>
        <dbReference type="ARBA" id="ARBA00022989"/>
    </source>
</evidence>
<dbReference type="InterPro" id="IPR036259">
    <property type="entry name" value="MFS_trans_sf"/>
</dbReference>
<dbReference type="EMBL" id="CAEZTP010000017">
    <property type="protein sequence ID" value="CAB4567767.1"/>
    <property type="molecule type" value="Genomic_DNA"/>
</dbReference>
<feature type="transmembrane region" description="Helical" evidence="7">
    <location>
        <begin position="56"/>
        <end position="78"/>
    </location>
</feature>
<reference evidence="9" key="1">
    <citation type="submission" date="2020-05" db="EMBL/GenBank/DDBJ databases">
        <authorList>
            <person name="Chiriac C."/>
            <person name="Salcher M."/>
            <person name="Ghai R."/>
            <person name="Kavagutti S V."/>
        </authorList>
    </citation>
    <scope>NUCLEOTIDE SEQUENCE</scope>
</reference>
<feature type="transmembrane region" description="Helical" evidence="7">
    <location>
        <begin position="146"/>
        <end position="168"/>
    </location>
</feature>
<keyword evidence="4 7" id="KW-0812">Transmembrane</keyword>
<keyword evidence="5 7" id="KW-1133">Transmembrane helix</keyword>
<evidence type="ECO:0000256" key="2">
    <source>
        <dbReference type="ARBA" id="ARBA00022448"/>
    </source>
</evidence>
<evidence type="ECO:0000259" key="8">
    <source>
        <dbReference type="PROSITE" id="PS50850"/>
    </source>
</evidence>
<organism evidence="9">
    <name type="scientific">freshwater metagenome</name>
    <dbReference type="NCBI Taxonomy" id="449393"/>
    <lineage>
        <taxon>unclassified sequences</taxon>
        <taxon>metagenomes</taxon>
        <taxon>ecological metagenomes</taxon>
    </lineage>
</organism>
<dbReference type="Pfam" id="PF05977">
    <property type="entry name" value="MFS_3"/>
    <property type="match status" value="1"/>
</dbReference>
<evidence type="ECO:0000256" key="3">
    <source>
        <dbReference type="ARBA" id="ARBA00022475"/>
    </source>
</evidence>
<dbReference type="GO" id="GO:0005886">
    <property type="term" value="C:plasma membrane"/>
    <property type="evidence" value="ECO:0007669"/>
    <property type="project" value="UniProtKB-SubCell"/>
</dbReference>
<keyword evidence="6 7" id="KW-0472">Membrane</keyword>
<dbReference type="AlphaFoldDB" id="A0A6J6DUT9"/>
<proteinExistence type="predicted"/>
<dbReference type="SUPFAM" id="SSF103473">
    <property type="entry name" value="MFS general substrate transporter"/>
    <property type="match status" value="1"/>
</dbReference>
<accession>A0A6J6DUT9</accession>
<keyword evidence="2" id="KW-0813">Transport</keyword>
<feature type="transmembrane region" description="Helical" evidence="7">
    <location>
        <begin position="324"/>
        <end position="344"/>
    </location>
</feature>
<keyword evidence="3" id="KW-1003">Cell membrane</keyword>
<evidence type="ECO:0000256" key="6">
    <source>
        <dbReference type="ARBA" id="ARBA00023136"/>
    </source>
</evidence>
<dbReference type="CDD" id="cd06173">
    <property type="entry name" value="MFS_MefA_like"/>
    <property type="match status" value="1"/>
</dbReference>
<feature type="transmembrane region" description="Helical" evidence="7">
    <location>
        <begin position="356"/>
        <end position="375"/>
    </location>
</feature>
<evidence type="ECO:0000256" key="4">
    <source>
        <dbReference type="ARBA" id="ARBA00022692"/>
    </source>
</evidence>
<feature type="transmembrane region" description="Helical" evidence="7">
    <location>
        <begin position="20"/>
        <end position="44"/>
    </location>
</feature>
<dbReference type="Gene3D" id="1.20.1250.20">
    <property type="entry name" value="MFS general substrate transporter like domains"/>
    <property type="match status" value="1"/>
</dbReference>
<dbReference type="GO" id="GO:0022857">
    <property type="term" value="F:transmembrane transporter activity"/>
    <property type="evidence" value="ECO:0007669"/>
    <property type="project" value="InterPro"/>
</dbReference>
<dbReference type="InterPro" id="IPR020846">
    <property type="entry name" value="MFS_dom"/>
</dbReference>
<feature type="transmembrane region" description="Helical" evidence="7">
    <location>
        <begin position="289"/>
        <end position="312"/>
    </location>
</feature>
<feature type="transmembrane region" description="Helical" evidence="7">
    <location>
        <begin position="226"/>
        <end position="254"/>
    </location>
</feature>
<dbReference type="PROSITE" id="PS50850">
    <property type="entry name" value="MFS"/>
    <property type="match status" value="1"/>
</dbReference>
<feature type="transmembrane region" description="Helical" evidence="7">
    <location>
        <begin position="200"/>
        <end position="220"/>
    </location>
</feature>
<sequence length="380" mass="40323">MMNLGTWMNRIAQDWLIIELTGSGVALGIVTGIQFAPAIFLSFYGGSLGDRHNKKAIMAVCSAMISLCGLILAVIVLANLQTVSIVYVFAFVVGVFTAIDMPIRHSLMSDLVGEENVSNAVSLNSVNFNLARIIGPATAGFTVSLLGVPAALIASAVAYLFFSILILAARNTTLREDDEVDNDSHINFIETLKFIWLDKAIVKVLLMVATLAFFGLNFQITTALMAVNIFGLGAAGYGLLSSTTAVGALFGGLISAHRNASIPESRLARTGLMFGFAQIAAGFSPNIAFYSIMLALSGFFALMTTIAANSLIQQNTPYAIRGKILGIYTVIFSGSMAFGAPAVGYFTDLFGPQETLVLGGVAVAIVSVIVVFSPFRRERV</sequence>
<dbReference type="PANTHER" id="PTHR23513:SF11">
    <property type="entry name" value="STAPHYLOFERRIN A TRANSPORTER"/>
    <property type="match status" value="1"/>
</dbReference>
<name>A0A6J6DUT9_9ZZZZ</name>
<gene>
    <name evidence="9" type="ORF">UFOPK1698_00334</name>
</gene>